<reference evidence="2 3" key="1">
    <citation type="submission" date="2020-08" db="EMBL/GenBank/DDBJ databases">
        <title>Genomic Encyclopedia of Type Strains, Phase IV (KMG-IV): sequencing the most valuable type-strain genomes for metagenomic binning, comparative biology and taxonomic classification.</title>
        <authorList>
            <person name="Goeker M."/>
        </authorList>
    </citation>
    <scope>NUCLEOTIDE SEQUENCE [LARGE SCALE GENOMIC DNA]</scope>
    <source>
        <strain evidence="2 3">DSM 14590</strain>
    </source>
</reference>
<evidence type="ECO:0000256" key="1">
    <source>
        <dbReference type="ARBA" id="ARBA00023063"/>
    </source>
</evidence>
<dbReference type="GO" id="GO:0051131">
    <property type="term" value="P:chaperone-mediated protein complex assembly"/>
    <property type="evidence" value="ECO:0007669"/>
    <property type="project" value="InterPro"/>
</dbReference>
<sequence>MMDQEQMQTVFLCISHLLSYPDEEWANLLDDCLEAIHTVQNDAIVNNITTFIHHIQTIPAQQRMEQYVETFDFGKKTNLYVTYMNTGEQRERGLELLQLKQRYKAAGFDTTDQELPDYLPLMLEFAAYAEQQYVVPLFETYANNIDEIRKQLAAIESPYTAIFDAIFLAFEELGVKPIPKGSV</sequence>
<evidence type="ECO:0000313" key="2">
    <source>
        <dbReference type="EMBL" id="MBB3869013.1"/>
    </source>
</evidence>
<proteinExistence type="predicted"/>
<dbReference type="InterPro" id="IPR036411">
    <property type="entry name" value="TorD-like_sf"/>
</dbReference>
<dbReference type="Proteomes" id="UP000613002">
    <property type="component" value="Unassembled WGS sequence"/>
</dbReference>
<dbReference type="GO" id="GO:0042128">
    <property type="term" value="P:nitrate assimilation"/>
    <property type="evidence" value="ECO:0007669"/>
    <property type="project" value="UniProtKB-KW"/>
</dbReference>
<protein>
    <submittedName>
        <fullName evidence="2">Nitrate reductase delta subunit</fullName>
    </submittedName>
</protein>
<dbReference type="EMBL" id="JACICZ010000006">
    <property type="protein sequence ID" value="MBB3869013.1"/>
    <property type="molecule type" value="Genomic_DNA"/>
</dbReference>
<dbReference type="GO" id="GO:0051082">
    <property type="term" value="F:unfolded protein binding"/>
    <property type="evidence" value="ECO:0007669"/>
    <property type="project" value="InterPro"/>
</dbReference>
<gene>
    <name evidence="2" type="ORF">HNR78_001902</name>
</gene>
<accession>A0AA89NK15</accession>
<name>A0AA89NK15_9BACL</name>
<dbReference type="InterPro" id="IPR020945">
    <property type="entry name" value="DMSO/NO3_reduct_chaperone"/>
</dbReference>
<dbReference type="InterPro" id="IPR003765">
    <property type="entry name" value="NO3_reductase_chaperone_NarJ"/>
</dbReference>
<dbReference type="Pfam" id="PF02613">
    <property type="entry name" value="Nitrate_red_del"/>
    <property type="match status" value="1"/>
</dbReference>
<comment type="caution">
    <text evidence="2">The sequence shown here is derived from an EMBL/GenBank/DDBJ whole genome shotgun (WGS) entry which is preliminary data.</text>
</comment>
<dbReference type="PANTHER" id="PTHR43680">
    <property type="entry name" value="NITRATE REDUCTASE MOLYBDENUM COFACTOR ASSEMBLY CHAPERONE"/>
    <property type="match status" value="1"/>
</dbReference>
<dbReference type="PANTHER" id="PTHR43680:SF2">
    <property type="entry name" value="NITRATE REDUCTASE MOLYBDENUM COFACTOR ASSEMBLY CHAPERONE NARJ"/>
    <property type="match status" value="1"/>
</dbReference>
<dbReference type="NCBIfam" id="TIGR00684">
    <property type="entry name" value="narJ"/>
    <property type="match status" value="1"/>
</dbReference>
<dbReference type="Gene3D" id="1.10.3480.10">
    <property type="entry name" value="TorD-like"/>
    <property type="match status" value="1"/>
</dbReference>
<keyword evidence="3" id="KW-1185">Reference proteome</keyword>
<dbReference type="GO" id="GO:0016530">
    <property type="term" value="F:metallochaperone activity"/>
    <property type="evidence" value="ECO:0007669"/>
    <property type="project" value="TreeGrafter"/>
</dbReference>
<evidence type="ECO:0000313" key="3">
    <source>
        <dbReference type="Proteomes" id="UP000613002"/>
    </source>
</evidence>
<organism evidence="2 3">
    <name type="scientific">Parageobacillus toebii NBRC 107807</name>
    <dbReference type="NCBI Taxonomy" id="1223503"/>
    <lineage>
        <taxon>Bacteria</taxon>
        <taxon>Bacillati</taxon>
        <taxon>Bacillota</taxon>
        <taxon>Bacilli</taxon>
        <taxon>Bacillales</taxon>
        <taxon>Anoxybacillaceae</taxon>
        <taxon>Parageobacillus</taxon>
    </lineage>
</organism>
<dbReference type="SUPFAM" id="SSF89155">
    <property type="entry name" value="TorD-like"/>
    <property type="match status" value="1"/>
</dbReference>
<dbReference type="AlphaFoldDB" id="A0AA89NK15"/>
<keyword evidence="1" id="KW-0534">Nitrate assimilation</keyword>